<comment type="caution">
    <text evidence="3">The sequence shown here is derived from an EMBL/GenBank/DDBJ whole genome shotgun (WGS) entry which is preliminary data.</text>
</comment>
<dbReference type="InterPro" id="IPR012664">
    <property type="entry name" value="CHP02452"/>
</dbReference>
<dbReference type="NCBIfam" id="TIGR02452">
    <property type="entry name" value="TIGR02452 family protein"/>
    <property type="match status" value="1"/>
</dbReference>
<sequence>MGTSPNSTFFSKTFAKQSPQQTMSFSSRIPARDTETLEASRDALQKLNNTDAEAVSTARKSTLYTLRRLDPNLCPNYPHPATIRVINQDTLSAAIDISSRPSPRTPGENPRPLVVNFANRHRPGGGWLNGAVAQEEALCYRSTLALSLNPRHYPLARDEALYSAHVMVLREEMAHGHGLLQVPVSLLPVVSAVTVAAIRNPEVRTFVLPAPQAGNAGTATATTRKKHVFALDRDRNATKDKMRLALRLAVCHGHGELVLGAMGCGVFANPPEDVAHCWLEVLREDEFAGNWWREVCFAVFDATGEGNYEVFKQVLDGRQV</sequence>
<feature type="compositionally biased region" description="Polar residues" evidence="1">
    <location>
        <begin position="1"/>
        <end position="27"/>
    </location>
</feature>
<dbReference type="SUPFAM" id="SSF52949">
    <property type="entry name" value="Macro domain-like"/>
    <property type="match status" value="1"/>
</dbReference>
<feature type="domain" description="Microbial-type PARG catalytic" evidence="2">
    <location>
        <begin position="56"/>
        <end position="171"/>
    </location>
</feature>
<evidence type="ECO:0000256" key="1">
    <source>
        <dbReference type="SAM" id="MobiDB-lite"/>
    </source>
</evidence>
<reference evidence="3" key="1">
    <citation type="journal article" date="2023" name="Mol. Phylogenet. Evol.">
        <title>Genome-scale phylogeny and comparative genomics of the fungal order Sordariales.</title>
        <authorList>
            <person name="Hensen N."/>
            <person name="Bonometti L."/>
            <person name="Westerberg I."/>
            <person name="Brannstrom I.O."/>
            <person name="Guillou S."/>
            <person name="Cros-Aarteil S."/>
            <person name="Calhoun S."/>
            <person name="Haridas S."/>
            <person name="Kuo A."/>
            <person name="Mondo S."/>
            <person name="Pangilinan J."/>
            <person name="Riley R."/>
            <person name="LaButti K."/>
            <person name="Andreopoulos B."/>
            <person name="Lipzen A."/>
            <person name="Chen C."/>
            <person name="Yan M."/>
            <person name="Daum C."/>
            <person name="Ng V."/>
            <person name="Clum A."/>
            <person name="Steindorff A."/>
            <person name="Ohm R.A."/>
            <person name="Martin F."/>
            <person name="Silar P."/>
            <person name="Natvig D.O."/>
            <person name="Lalanne C."/>
            <person name="Gautier V."/>
            <person name="Ament-Velasquez S.L."/>
            <person name="Kruys A."/>
            <person name="Hutchinson M.I."/>
            <person name="Powell A.J."/>
            <person name="Barry K."/>
            <person name="Miller A.N."/>
            <person name="Grigoriev I.V."/>
            <person name="Debuchy R."/>
            <person name="Gladieux P."/>
            <person name="Hiltunen Thoren M."/>
            <person name="Johannesson H."/>
        </authorList>
    </citation>
    <scope>NUCLEOTIDE SEQUENCE</scope>
    <source>
        <strain evidence="3">CBS 123565</strain>
    </source>
</reference>
<reference evidence="3" key="2">
    <citation type="submission" date="2023-05" db="EMBL/GenBank/DDBJ databases">
        <authorList>
            <consortium name="Lawrence Berkeley National Laboratory"/>
            <person name="Steindorff A."/>
            <person name="Hensen N."/>
            <person name="Bonometti L."/>
            <person name="Westerberg I."/>
            <person name="Brannstrom I.O."/>
            <person name="Guillou S."/>
            <person name="Cros-Aarteil S."/>
            <person name="Calhoun S."/>
            <person name="Haridas S."/>
            <person name="Kuo A."/>
            <person name="Mondo S."/>
            <person name="Pangilinan J."/>
            <person name="Riley R."/>
            <person name="Labutti K."/>
            <person name="Andreopoulos B."/>
            <person name="Lipzen A."/>
            <person name="Chen C."/>
            <person name="Yanf M."/>
            <person name="Daum C."/>
            <person name="Ng V."/>
            <person name="Clum A."/>
            <person name="Ohm R."/>
            <person name="Martin F."/>
            <person name="Silar P."/>
            <person name="Natvig D."/>
            <person name="Lalanne C."/>
            <person name="Gautier V."/>
            <person name="Ament-Velasquez S.L."/>
            <person name="Kruys A."/>
            <person name="Hutchinson M.I."/>
            <person name="Powell A.J."/>
            <person name="Barry K."/>
            <person name="Miller A.N."/>
            <person name="Grigoriev I.V."/>
            <person name="Debuchy R."/>
            <person name="Gladieux P."/>
            <person name="Thoren M.H."/>
            <person name="Johannesson H."/>
        </authorList>
    </citation>
    <scope>NUCLEOTIDE SEQUENCE</scope>
    <source>
        <strain evidence="3">CBS 123565</strain>
    </source>
</reference>
<dbReference type="InterPro" id="IPR043472">
    <property type="entry name" value="Macro_dom-like"/>
</dbReference>
<name>A0AAN6UNS0_9PEZI</name>
<dbReference type="Proteomes" id="UP001304895">
    <property type="component" value="Unassembled WGS sequence"/>
</dbReference>
<organism evidence="3 4">
    <name type="scientific">Trichocladium antarcticum</name>
    <dbReference type="NCBI Taxonomy" id="1450529"/>
    <lineage>
        <taxon>Eukaryota</taxon>
        <taxon>Fungi</taxon>
        <taxon>Dikarya</taxon>
        <taxon>Ascomycota</taxon>
        <taxon>Pezizomycotina</taxon>
        <taxon>Sordariomycetes</taxon>
        <taxon>Sordariomycetidae</taxon>
        <taxon>Sordariales</taxon>
        <taxon>Chaetomiaceae</taxon>
        <taxon>Trichocladium</taxon>
    </lineage>
</organism>
<keyword evidence="4" id="KW-1185">Reference proteome</keyword>
<gene>
    <name evidence="3" type="ORF">BT67DRAFT_461131</name>
</gene>
<dbReference type="Pfam" id="PF10021">
    <property type="entry name" value="PARG_cat_microb"/>
    <property type="match status" value="1"/>
</dbReference>
<evidence type="ECO:0000259" key="2">
    <source>
        <dbReference type="Pfam" id="PF10021"/>
    </source>
</evidence>
<protein>
    <recommendedName>
        <fullName evidence="2">Microbial-type PARG catalytic domain-containing protein</fullName>
    </recommendedName>
</protein>
<dbReference type="PANTHER" id="PTHR35596:SF1">
    <property type="entry name" value="MICROBIAL-TYPE PARG CATALYTIC DOMAIN-CONTAINING PROTEIN"/>
    <property type="match status" value="1"/>
</dbReference>
<evidence type="ECO:0000313" key="4">
    <source>
        <dbReference type="Proteomes" id="UP001304895"/>
    </source>
</evidence>
<dbReference type="Gene3D" id="3.40.220.10">
    <property type="entry name" value="Leucine Aminopeptidase, subunit E, domain 1"/>
    <property type="match status" value="1"/>
</dbReference>
<feature type="region of interest" description="Disordered" evidence="1">
    <location>
        <begin position="1"/>
        <end position="32"/>
    </location>
</feature>
<proteinExistence type="predicted"/>
<dbReference type="EMBL" id="MU853404">
    <property type="protein sequence ID" value="KAK4136105.1"/>
    <property type="molecule type" value="Genomic_DNA"/>
</dbReference>
<accession>A0AAN6UNS0</accession>
<evidence type="ECO:0000313" key="3">
    <source>
        <dbReference type="EMBL" id="KAK4136105.1"/>
    </source>
</evidence>
<dbReference type="PANTHER" id="PTHR35596">
    <property type="entry name" value="DUF2263 DOMAIN-CONTAINING PROTEIN"/>
    <property type="match status" value="1"/>
</dbReference>
<dbReference type="AlphaFoldDB" id="A0AAN6UNS0"/>
<dbReference type="InterPro" id="IPR019261">
    <property type="entry name" value="PARG_cat_microbial"/>
</dbReference>